<feature type="compositionally biased region" description="Polar residues" evidence="1">
    <location>
        <begin position="62"/>
        <end position="75"/>
    </location>
</feature>
<evidence type="ECO:0000313" key="3">
    <source>
        <dbReference type="WBParaSite" id="L893_g10793.t1"/>
    </source>
</evidence>
<dbReference type="Proteomes" id="UP000095287">
    <property type="component" value="Unplaced"/>
</dbReference>
<feature type="compositionally biased region" description="Low complexity" evidence="1">
    <location>
        <begin position="101"/>
        <end position="110"/>
    </location>
</feature>
<proteinExistence type="predicted"/>
<evidence type="ECO:0000256" key="1">
    <source>
        <dbReference type="SAM" id="MobiDB-lite"/>
    </source>
</evidence>
<sequence>MPFSTGQPSQSQKMQAAFGMPGPNAMTSTSVTASGSVQQTPLQQQQIFNQIKTEVDSPPQPLQNENNMILSQAQIKTEEGCATPGPSTDGSNRPSSTNDVESSPPRTAEPAPTPTPKEEIEEKK</sequence>
<keyword evidence="2" id="KW-1185">Reference proteome</keyword>
<evidence type="ECO:0000313" key="2">
    <source>
        <dbReference type="Proteomes" id="UP000095287"/>
    </source>
</evidence>
<reference evidence="3" key="1">
    <citation type="submission" date="2016-11" db="UniProtKB">
        <authorList>
            <consortium name="WormBaseParasite"/>
        </authorList>
    </citation>
    <scope>IDENTIFICATION</scope>
</reference>
<accession>A0A1I7XZ45</accession>
<name>A0A1I7XZ45_9BILA</name>
<feature type="compositionally biased region" description="Polar residues" evidence="1">
    <location>
        <begin position="25"/>
        <end position="52"/>
    </location>
</feature>
<feature type="region of interest" description="Disordered" evidence="1">
    <location>
        <begin position="1"/>
        <end position="124"/>
    </location>
</feature>
<feature type="compositionally biased region" description="Polar residues" evidence="1">
    <location>
        <begin position="1"/>
        <end position="14"/>
    </location>
</feature>
<dbReference type="AlphaFoldDB" id="A0A1I7XZ45"/>
<feature type="compositionally biased region" description="Polar residues" evidence="1">
    <location>
        <begin position="85"/>
        <end position="100"/>
    </location>
</feature>
<protein>
    <submittedName>
        <fullName evidence="3">Nuclear receptor coactivator 6</fullName>
    </submittedName>
</protein>
<organism evidence="2 3">
    <name type="scientific">Steinernema glaseri</name>
    <dbReference type="NCBI Taxonomy" id="37863"/>
    <lineage>
        <taxon>Eukaryota</taxon>
        <taxon>Metazoa</taxon>
        <taxon>Ecdysozoa</taxon>
        <taxon>Nematoda</taxon>
        <taxon>Chromadorea</taxon>
        <taxon>Rhabditida</taxon>
        <taxon>Tylenchina</taxon>
        <taxon>Panagrolaimomorpha</taxon>
        <taxon>Strongyloidoidea</taxon>
        <taxon>Steinernematidae</taxon>
        <taxon>Steinernema</taxon>
    </lineage>
</organism>
<dbReference type="WBParaSite" id="L893_g10793.t1">
    <property type="protein sequence ID" value="L893_g10793.t1"/>
    <property type="gene ID" value="L893_g10793"/>
</dbReference>